<evidence type="ECO:0000313" key="2">
    <source>
        <dbReference type="WBParaSite" id="PgR106_g029_t02"/>
    </source>
</evidence>
<organism evidence="1 2">
    <name type="scientific">Parascaris univalens</name>
    <name type="common">Nematode worm</name>
    <dbReference type="NCBI Taxonomy" id="6257"/>
    <lineage>
        <taxon>Eukaryota</taxon>
        <taxon>Metazoa</taxon>
        <taxon>Ecdysozoa</taxon>
        <taxon>Nematoda</taxon>
        <taxon>Chromadorea</taxon>
        <taxon>Rhabditida</taxon>
        <taxon>Spirurina</taxon>
        <taxon>Ascaridomorpha</taxon>
        <taxon>Ascaridoidea</taxon>
        <taxon>Ascarididae</taxon>
        <taxon>Parascaris</taxon>
    </lineage>
</organism>
<reference evidence="2" key="1">
    <citation type="submission" date="2022-11" db="UniProtKB">
        <authorList>
            <consortium name="WormBaseParasite"/>
        </authorList>
    </citation>
    <scope>IDENTIFICATION</scope>
</reference>
<dbReference type="AlphaFoldDB" id="A0A915C9R3"/>
<dbReference type="Proteomes" id="UP000887569">
    <property type="component" value="Unplaced"/>
</dbReference>
<accession>A0A915C9R3</accession>
<name>A0A915C9R3_PARUN</name>
<proteinExistence type="predicted"/>
<dbReference type="WBParaSite" id="PgR106_g029_t02">
    <property type="protein sequence ID" value="PgR106_g029_t02"/>
    <property type="gene ID" value="PgR106_g029"/>
</dbReference>
<sequence>MRFICYSKQKFYLTSVMSYVSSNSTRRCLKKRTAEVVKRFSK</sequence>
<protein>
    <submittedName>
        <fullName evidence="2">Uncharacterized protein</fullName>
    </submittedName>
</protein>
<keyword evidence="1" id="KW-1185">Reference proteome</keyword>
<evidence type="ECO:0000313" key="1">
    <source>
        <dbReference type="Proteomes" id="UP000887569"/>
    </source>
</evidence>